<dbReference type="InterPro" id="IPR020550">
    <property type="entry name" value="Inositol_monophosphatase_CS"/>
</dbReference>
<dbReference type="PRINTS" id="PR00377">
    <property type="entry name" value="IMPHPHTASES"/>
</dbReference>
<dbReference type="SUPFAM" id="SSF56655">
    <property type="entry name" value="Carbohydrate phosphatase"/>
    <property type="match status" value="1"/>
</dbReference>
<keyword evidence="3" id="KW-0378">Hydrolase</keyword>
<gene>
    <name evidence="6" type="ORF">A3C07_05235</name>
</gene>
<dbReference type="GO" id="GO:0007165">
    <property type="term" value="P:signal transduction"/>
    <property type="evidence" value="ECO:0007669"/>
    <property type="project" value="TreeGrafter"/>
</dbReference>
<proteinExistence type="predicted"/>
<dbReference type="InterPro" id="IPR000760">
    <property type="entry name" value="Inositol_monophosphatase-like"/>
</dbReference>
<feature type="binding site" evidence="5">
    <location>
        <position position="66"/>
    </location>
    <ligand>
        <name>Mg(2+)</name>
        <dbReference type="ChEBI" id="CHEBI:18420"/>
        <label>1</label>
        <note>catalytic</note>
    </ligand>
</feature>
<dbReference type="GO" id="GO:0046872">
    <property type="term" value="F:metal ion binding"/>
    <property type="evidence" value="ECO:0007669"/>
    <property type="project" value="UniProtKB-KW"/>
</dbReference>
<evidence type="ECO:0000256" key="4">
    <source>
        <dbReference type="ARBA" id="ARBA00022842"/>
    </source>
</evidence>
<evidence type="ECO:0000313" key="6">
    <source>
        <dbReference type="EMBL" id="OHA00065.1"/>
    </source>
</evidence>
<dbReference type="FunFam" id="3.30.540.10:FF:000003">
    <property type="entry name" value="Inositol-1-monophosphatase"/>
    <property type="match status" value="1"/>
</dbReference>
<protein>
    <recommendedName>
        <fullName evidence="8">Inositol-phosphate phosphatase</fullName>
    </recommendedName>
</protein>
<reference evidence="6 7" key="1">
    <citation type="journal article" date="2016" name="Nat. Commun.">
        <title>Thousands of microbial genomes shed light on interconnected biogeochemical processes in an aquifer system.</title>
        <authorList>
            <person name="Anantharaman K."/>
            <person name="Brown C.T."/>
            <person name="Hug L.A."/>
            <person name="Sharon I."/>
            <person name="Castelle C.J."/>
            <person name="Probst A.J."/>
            <person name="Thomas B.C."/>
            <person name="Singh A."/>
            <person name="Wilkins M.J."/>
            <person name="Karaoz U."/>
            <person name="Brodie E.L."/>
            <person name="Williams K.H."/>
            <person name="Hubbard S.S."/>
            <person name="Banfield J.F."/>
        </authorList>
    </citation>
    <scope>NUCLEOTIDE SEQUENCE [LARGE SCALE GENOMIC DNA]</scope>
</reference>
<dbReference type="GO" id="GO:0046854">
    <property type="term" value="P:phosphatidylinositol phosphate biosynthetic process"/>
    <property type="evidence" value="ECO:0007669"/>
    <property type="project" value="InterPro"/>
</dbReference>
<dbReference type="Pfam" id="PF00459">
    <property type="entry name" value="Inositol_P"/>
    <property type="match status" value="1"/>
</dbReference>
<dbReference type="STRING" id="1802270.A3C07_05235"/>
<evidence type="ECO:0000256" key="5">
    <source>
        <dbReference type="PIRSR" id="PIRSR600760-2"/>
    </source>
</evidence>
<dbReference type="GO" id="GO:0006020">
    <property type="term" value="P:inositol metabolic process"/>
    <property type="evidence" value="ECO:0007669"/>
    <property type="project" value="TreeGrafter"/>
</dbReference>
<dbReference type="PANTHER" id="PTHR20854:SF4">
    <property type="entry name" value="INOSITOL-1-MONOPHOSPHATASE-RELATED"/>
    <property type="match status" value="1"/>
</dbReference>
<accession>A0A1G2KKV7</accession>
<keyword evidence="2 5" id="KW-0479">Metal-binding</keyword>
<feature type="binding site" evidence="5">
    <location>
        <position position="203"/>
    </location>
    <ligand>
        <name>Mg(2+)</name>
        <dbReference type="ChEBI" id="CHEBI:18420"/>
        <label>1</label>
        <note>catalytic</note>
    </ligand>
</feature>
<dbReference type="PANTHER" id="PTHR20854">
    <property type="entry name" value="INOSITOL MONOPHOSPHATASE"/>
    <property type="match status" value="1"/>
</dbReference>
<name>A0A1G2KKV7_9BACT</name>
<dbReference type="AlphaFoldDB" id="A0A1G2KKV7"/>
<evidence type="ECO:0000313" key="7">
    <source>
        <dbReference type="Proteomes" id="UP000179023"/>
    </source>
</evidence>
<feature type="binding site" evidence="5">
    <location>
        <position position="82"/>
    </location>
    <ligand>
        <name>Mg(2+)</name>
        <dbReference type="ChEBI" id="CHEBI:18420"/>
        <label>1</label>
        <note>catalytic</note>
    </ligand>
</feature>
<dbReference type="PROSITE" id="PS00630">
    <property type="entry name" value="IMP_2"/>
    <property type="match status" value="1"/>
</dbReference>
<evidence type="ECO:0000256" key="1">
    <source>
        <dbReference type="ARBA" id="ARBA00001946"/>
    </source>
</evidence>
<evidence type="ECO:0000256" key="3">
    <source>
        <dbReference type="ARBA" id="ARBA00022801"/>
    </source>
</evidence>
<comment type="caution">
    <text evidence="6">The sequence shown here is derived from an EMBL/GenBank/DDBJ whole genome shotgun (WGS) entry which is preliminary data.</text>
</comment>
<feature type="binding site" evidence="5">
    <location>
        <position position="85"/>
    </location>
    <ligand>
        <name>Mg(2+)</name>
        <dbReference type="ChEBI" id="CHEBI:18420"/>
        <label>1</label>
        <note>catalytic</note>
    </ligand>
</feature>
<evidence type="ECO:0000256" key="2">
    <source>
        <dbReference type="ARBA" id="ARBA00022723"/>
    </source>
</evidence>
<organism evidence="6 7">
    <name type="scientific">Candidatus Sungbacteria bacterium RIFCSPHIGHO2_02_FULL_47_11</name>
    <dbReference type="NCBI Taxonomy" id="1802270"/>
    <lineage>
        <taxon>Bacteria</taxon>
        <taxon>Candidatus Sungiibacteriota</taxon>
    </lineage>
</organism>
<dbReference type="Gene3D" id="3.40.190.80">
    <property type="match status" value="1"/>
</dbReference>
<dbReference type="EMBL" id="MHQI01000028">
    <property type="protein sequence ID" value="OHA00065.1"/>
    <property type="molecule type" value="Genomic_DNA"/>
</dbReference>
<feature type="binding site" evidence="5">
    <location>
        <position position="84"/>
    </location>
    <ligand>
        <name>Mg(2+)</name>
        <dbReference type="ChEBI" id="CHEBI:18420"/>
        <label>1</label>
        <note>catalytic</note>
    </ligand>
</feature>
<dbReference type="Gene3D" id="3.30.540.10">
    <property type="entry name" value="Fructose-1,6-Bisphosphatase, subunit A, domain 1"/>
    <property type="match status" value="1"/>
</dbReference>
<comment type="cofactor">
    <cofactor evidence="1 5">
        <name>Mg(2+)</name>
        <dbReference type="ChEBI" id="CHEBI:18420"/>
    </cofactor>
</comment>
<keyword evidence="4 5" id="KW-0460">Magnesium</keyword>
<dbReference type="GO" id="GO:0008934">
    <property type="term" value="F:inositol monophosphate 1-phosphatase activity"/>
    <property type="evidence" value="ECO:0007669"/>
    <property type="project" value="TreeGrafter"/>
</dbReference>
<sequence length="256" mass="28004">MNIEHKQFAINLAKEAGEIIKANFVMGMKKEWKSNDTPLTETDITINQLIIDSVKKKFPAHGILAEEGKDLSGEEEYIWVGDPIDGTTPFSHGYPTFAFSLALTKNGKSILGVIYDPVLDRLAVAEKGGGAFLNGKQITVSKANSFKNVLVNLDTDFELVSLREPLIKEGAFTTTLYSAVYASLLVAAGEFVAQIFEYKNPWDGAAVKIIVEEAGGKVTDIYGNEQRYDKEINGFVASNGILHDKIISLIGQIKAK</sequence>
<evidence type="ECO:0008006" key="8">
    <source>
        <dbReference type="Google" id="ProtNLM"/>
    </source>
</evidence>
<dbReference type="Proteomes" id="UP000179023">
    <property type="component" value="Unassembled WGS sequence"/>
</dbReference>